<feature type="compositionally biased region" description="Pro residues" evidence="1">
    <location>
        <begin position="323"/>
        <end position="335"/>
    </location>
</feature>
<keyword evidence="2" id="KW-0812">Transmembrane</keyword>
<feature type="region of interest" description="Disordered" evidence="1">
    <location>
        <begin position="236"/>
        <end position="271"/>
    </location>
</feature>
<reference evidence="3 4" key="1">
    <citation type="submission" date="2014-02" db="EMBL/GenBank/DDBJ databases">
        <title>Transposable element dynamics among asymbiotic and ectomycorrhizal Amanita fungi.</title>
        <authorList>
            <consortium name="DOE Joint Genome Institute"/>
            <person name="Hess J."/>
            <person name="Skrede I."/>
            <person name="Wolfe B."/>
            <person name="LaButti K."/>
            <person name="Ohm R.A."/>
            <person name="Grigoriev I.V."/>
            <person name="Pringle A."/>
        </authorList>
    </citation>
    <scope>NUCLEOTIDE SEQUENCE [LARGE SCALE GENOMIC DNA]</scope>
    <source>
        <strain evidence="3 4">SKay4041</strain>
    </source>
</reference>
<dbReference type="EMBL" id="KZ302009">
    <property type="protein sequence ID" value="PFH50187.1"/>
    <property type="molecule type" value="Genomic_DNA"/>
</dbReference>
<evidence type="ECO:0008006" key="5">
    <source>
        <dbReference type="Google" id="ProtNLM"/>
    </source>
</evidence>
<feature type="compositionally biased region" description="Polar residues" evidence="1">
    <location>
        <begin position="336"/>
        <end position="345"/>
    </location>
</feature>
<evidence type="ECO:0000313" key="4">
    <source>
        <dbReference type="Proteomes" id="UP000242287"/>
    </source>
</evidence>
<keyword evidence="4" id="KW-1185">Reference proteome</keyword>
<keyword evidence="2" id="KW-1133">Transmembrane helix</keyword>
<dbReference type="Proteomes" id="UP000242287">
    <property type="component" value="Unassembled WGS sequence"/>
</dbReference>
<evidence type="ECO:0000256" key="2">
    <source>
        <dbReference type="SAM" id="Phobius"/>
    </source>
</evidence>
<feature type="compositionally biased region" description="Low complexity" evidence="1">
    <location>
        <begin position="291"/>
        <end position="322"/>
    </location>
</feature>
<feature type="region of interest" description="Disordered" evidence="1">
    <location>
        <begin position="288"/>
        <end position="358"/>
    </location>
</feature>
<gene>
    <name evidence="3" type="ORF">AMATHDRAFT_61513</name>
</gene>
<feature type="region of interest" description="Disordered" evidence="1">
    <location>
        <begin position="160"/>
        <end position="219"/>
    </location>
</feature>
<feature type="compositionally biased region" description="Polar residues" evidence="1">
    <location>
        <begin position="194"/>
        <end position="205"/>
    </location>
</feature>
<protein>
    <recommendedName>
        <fullName evidence="5">Transmembrane protein</fullName>
    </recommendedName>
</protein>
<organism evidence="3 4">
    <name type="scientific">Amanita thiersii Skay4041</name>
    <dbReference type="NCBI Taxonomy" id="703135"/>
    <lineage>
        <taxon>Eukaryota</taxon>
        <taxon>Fungi</taxon>
        <taxon>Dikarya</taxon>
        <taxon>Basidiomycota</taxon>
        <taxon>Agaricomycotina</taxon>
        <taxon>Agaricomycetes</taxon>
        <taxon>Agaricomycetidae</taxon>
        <taxon>Agaricales</taxon>
        <taxon>Pluteineae</taxon>
        <taxon>Amanitaceae</taxon>
        <taxon>Amanita</taxon>
    </lineage>
</organism>
<sequence length="439" mass="46501">MMIVTGPTHHTRMLLPNRTHTLAYPRVPTHSLVDSPYRISPNTCTTKTTVYTFLATLVLLLSVSAAIVIRSFIIRRRHRRMIEEAIRNGTLPPFATGGVGFGGRPRIDPSKKPKLWDTWIEKRQQQHQHQQDGGGGVGGGRSREKEWFWDMMQPFSATYVAPPQGVPPHNPPPPVGSVTGNGVEGGIEAPGDQGTHNAVPDSSSEPRPPRQSLRSRIASSTRRTMHWIAYYVSTRTTPPSTLSRGQGGSNHPSTTQLATGGATGGGAMTNLDSGSSMVRVAVFIAMPRPPSTKSKTSSSTSSASLSAPSSPSLSPSTSKSPSLSPPSRPLAPPLTIPNTTPQQPSLSGEDAEEEEEEQLPLLEMGVADLLVVPNHDDDDDVEDPSSSSPTGGKRSMGSRSSMGSDLIVGPPMTTTMTTTSTILSRSHGASDGDGAASGV</sequence>
<feature type="compositionally biased region" description="Low complexity" evidence="1">
    <location>
        <begin position="412"/>
        <end position="421"/>
    </location>
</feature>
<feature type="compositionally biased region" description="Low complexity" evidence="1">
    <location>
        <begin position="384"/>
        <end position="404"/>
    </location>
</feature>
<feature type="transmembrane region" description="Helical" evidence="2">
    <location>
        <begin position="50"/>
        <end position="73"/>
    </location>
</feature>
<accession>A0A2A9NPK6</accession>
<proteinExistence type="predicted"/>
<feature type="compositionally biased region" description="Pro residues" evidence="1">
    <location>
        <begin position="164"/>
        <end position="175"/>
    </location>
</feature>
<evidence type="ECO:0000313" key="3">
    <source>
        <dbReference type="EMBL" id="PFH50187.1"/>
    </source>
</evidence>
<feature type="region of interest" description="Disordered" evidence="1">
    <location>
        <begin position="373"/>
        <end position="439"/>
    </location>
</feature>
<keyword evidence="2" id="KW-0472">Membrane</keyword>
<dbReference type="AlphaFoldDB" id="A0A2A9NPK6"/>
<dbReference type="OrthoDB" id="2683906at2759"/>
<feature type="compositionally biased region" description="Acidic residues" evidence="1">
    <location>
        <begin position="349"/>
        <end position="358"/>
    </location>
</feature>
<evidence type="ECO:0000256" key="1">
    <source>
        <dbReference type="SAM" id="MobiDB-lite"/>
    </source>
</evidence>
<name>A0A2A9NPK6_9AGAR</name>
<feature type="region of interest" description="Disordered" evidence="1">
    <location>
        <begin position="122"/>
        <end position="142"/>
    </location>
</feature>